<dbReference type="RefSeq" id="WP_089073498.1">
    <property type="nucleotide sequence ID" value="NZ_CBCSAM010000001.1"/>
</dbReference>
<dbReference type="SUPFAM" id="SSF52964">
    <property type="entry name" value="TolB, N-terminal domain"/>
    <property type="match status" value="1"/>
</dbReference>
<comment type="subunit">
    <text evidence="5">The Tol-Pal system is composed of five core proteins: the inner membrane proteins TolA, TolQ and TolR, the periplasmic protein TolB and the outer membrane protein Pal. They form a network linking the inner and outer membranes and the peptidoglycan layer.</text>
</comment>
<comment type="subcellular location">
    <subcellularLocation>
        <location evidence="1 5">Periplasm</location>
    </subcellularLocation>
</comment>
<dbReference type="Gene3D" id="2.120.10.30">
    <property type="entry name" value="TolB, C-terminal domain"/>
    <property type="match status" value="1"/>
</dbReference>
<dbReference type="OrthoDB" id="9802240at2"/>
<dbReference type="SUPFAM" id="SSF69304">
    <property type="entry name" value="Tricorn protease N-terminal domain"/>
    <property type="match status" value="1"/>
</dbReference>
<dbReference type="EMBL" id="CP022355">
    <property type="protein sequence ID" value="ASK78590.1"/>
    <property type="molecule type" value="Genomic_DNA"/>
</dbReference>
<feature type="chain" id="PRO_5013415811" description="Tol-Pal system protein TolB" evidence="5">
    <location>
        <begin position="23"/>
        <end position="430"/>
    </location>
</feature>
<evidence type="ECO:0000313" key="7">
    <source>
        <dbReference type="EMBL" id="ASK78590.1"/>
    </source>
</evidence>
<dbReference type="PANTHER" id="PTHR36842">
    <property type="entry name" value="PROTEIN TOLB HOMOLOG"/>
    <property type="match status" value="1"/>
</dbReference>
<keyword evidence="5" id="KW-0132">Cell division</keyword>
<keyword evidence="8" id="KW-1185">Reference proteome</keyword>
<dbReference type="InterPro" id="IPR014167">
    <property type="entry name" value="Tol-Pal_TolB"/>
</dbReference>
<evidence type="ECO:0000256" key="3">
    <source>
        <dbReference type="ARBA" id="ARBA00022729"/>
    </source>
</evidence>
<dbReference type="HAMAP" id="MF_00671">
    <property type="entry name" value="TolB"/>
    <property type="match status" value="1"/>
</dbReference>
<dbReference type="Proteomes" id="UP000242175">
    <property type="component" value="Chromosome large"/>
</dbReference>
<dbReference type="Pfam" id="PF04052">
    <property type="entry name" value="TolB_N"/>
    <property type="match status" value="1"/>
</dbReference>
<dbReference type="NCBIfam" id="TIGR02800">
    <property type="entry name" value="propeller_TolB"/>
    <property type="match status" value="1"/>
</dbReference>
<organism evidence="7 8">
    <name type="scientific">Paraphotobacterium marinum</name>
    <dbReference type="NCBI Taxonomy" id="1755811"/>
    <lineage>
        <taxon>Bacteria</taxon>
        <taxon>Pseudomonadati</taxon>
        <taxon>Pseudomonadota</taxon>
        <taxon>Gammaproteobacteria</taxon>
        <taxon>Vibrionales</taxon>
        <taxon>Vibrionaceae</taxon>
        <taxon>Paraphotobacterium</taxon>
    </lineage>
</organism>
<evidence type="ECO:0000259" key="6">
    <source>
        <dbReference type="Pfam" id="PF04052"/>
    </source>
</evidence>
<evidence type="ECO:0000256" key="1">
    <source>
        <dbReference type="ARBA" id="ARBA00004418"/>
    </source>
</evidence>
<dbReference type="Pfam" id="PF07676">
    <property type="entry name" value="PD40"/>
    <property type="match status" value="3"/>
</dbReference>
<reference evidence="7 8" key="1">
    <citation type="journal article" date="2016" name="Int. J. Syst. Evol. Microbiol.">
        <title>Paraphotobacterium marinum gen. nov., sp. nov., a member of the family Vibrionaceae, isolated from surface seawater.</title>
        <authorList>
            <person name="Huang Z."/>
            <person name="Dong C."/>
            <person name="Shao Z."/>
        </authorList>
    </citation>
    <scope>NUCLEOTIDE SEQUENCE [LARGE SCALE GENOMIC DNA]</scope>
    <source>
        <strain evidence="7 8">NSCS20N07D</strain>
    </source>
</reference>
<evidence type="ECO:0000313" key="8">
    <source>
        <dbReference type="Proteomes" id="UP000242175"/>
    </source>
</evidence>
<dbReference type="AlphaFoldDB" id="A0A220VE66"/>
<dbReference type="KEGG" id="pmai:CF386_06005"/>
<dbReference type="InterPro" id="IPR011659">
    <property type="entry name" value="WD40"/>
</dbReference>
<proteinExistence type="inferred from homology"/>
<dbReference type="GO" id="GO:0042597">
    <property type="term" value="C:periplasmic space"/>
    <property type="evidence" value="ECO:0007669"/>
    <property type="project" value="UniProtKB-SubCell"/>
</dbReference>
<name>A0A220VE66_9GAMM</name>
<evidence type="ECO:0000256" key="4">
    <source>
        <dbReference type="ARBA" id="ARBA00022764"/>
    </source>
</evidence>
<dbReference type="InterPro" id="IPR011042">
    <property type="entry name" value="6-blade_b-propeller_TolB-like"/>
</dbReference>
<dbReference type="Gene3D" id="3.40.50.10070">
    <property type="entry name" value="TolB, N-terminal domain"/>
    <property type="match status" value="1"/>
</dbReference>
<dbReference type="PANTHER" id="PTHR36842:SF1">
    <property type="entry name" value="PROTEIN TOLB"/>
    <property type="match status" value="1"/>
</dbReference>
<feature type="domain" description="TolB N-terminal" evidence="6">
    <location>
        <begin position="25"/>
        <end position="124"/>
    </location>
</feature>
<gene>
    <name evidence="5 7" type="primary">tolB</name>
    <name evidence="7" type="ORF">CF386_06005</name>
</gene>
<dbReference type="GO" id="GO:0017038">
    <property type="term" value="P:protein import"/>
    <property type="evidence" value="ECO:0007669"/>
    <property type="project" value="InterPro"/>
</dbReference>
<feature type="signal peptide" evidence="5">
    <location>
        <begin position="1"/>
        <end position="22"/>
    </location>
</feature>
<evidence type="ECO:0000256" key="2">
    <source>
        <dbReference type="ARBA" id="ARBA00009820"/>
    </source>
</evidence>
<keyword evidence="5" id="KW-0131">Cell cycle</keyword>
<accession>A0A220VE66</accession>
<comment type="function">
    <text evidence="5">Part of the Tol-Pal system, which plays a role in outer membrane invagination during cell division and is important for maintaining outer membrane integrity.</text>
</comment>
<comment type="similarity">
    <text evidence="2 5">Belongs to the TolB family.</text>
</comment>
<sequence length="430" mass="47144" precursor="true">MKKKLIKLLSILPLVFCLPAFAELSLTITKGQDTAQPIAINSFDGNQGLSQNISEIISSDLQRSGKFSPLSQQDFPSKISFTSNVNGQAWLDKGVNDILVGKIERDSSGQYAISYKLIDAVKSTKSNSVVAQGLYRVQDKDLRRAAHTISNVIYQKILNEKGAFNTKIAYVTQPNNKKWLLNIADYDGYNPKTLLTSSEPILSPSWSPNLKDIAYSTFENNKEKIYIVNMYSGKRVLISDARGINSAPSFSPDGTKLALVLSKTGNAEIYIKNLMTGQLTQLTRGRSVNSEPSWSPDGNSIVFTSNRGGSPQIYKIDVSGSNVKRLTFEGRKNQNGRITPDGKTLINIRQTNDGYHLVKQNLETGATAILTSTFLDQSPTVAPNGSMIIYTATYGNQQDLSMVSIDGRFAARLPDSSGNAKFPSWSPFGK</sequence>
<keyword evidence="4 5" id="KW-0574">Periplasm</keyword>
<protein>
    <recommendedName>
        <fullName evidence="5">Tol-Pal system protein TolB</fullName>
    </recommendedName>
</protein>
<dbReference type="GO" id="GO:0051301">
    <property type="term" value="P:cell division"/>
    <property type="evidence" value="ECO:0007669"/>
    <property type="project" value="UniProtKB-UniRule"/>
</dbReference>
<evidence type="ECO:0000256" key="5">
    <source>
        <dbReference type="HAMAP-Rule" id="MF_00671"/>
    </source>
</evidence>
<dbReference type="InterPro" id="IPR007195">
    <property type="entry name" value="TolB_N"/>
</dbReference>
<keyword evidence="3 5" id="KW-0732">Signal</keyword>